<dbReference type="STRING" id="930991.A0A0D0D6I4"/>
<name>A0A0D0D6I4_9AGAM</name>
<keyword evidence="1" id="KW-0472">Membrane</keyword>
<keyword evidence="3" id="KW-1185">Reference proteome</keyword>
<organism evidence="2 3">
    <name type="scientific">Paxillus rubicundulus Ve08.2h10</name>
    <dbReference type="NCBI Taxonomy" id="930991"/>
    <lineage>
        <taxon>Eukaryota</taxon>
        <taxon>Fungi</taxon>
        <taxon>Dikarya</taxon>
        <taxon>Basidiomycota</taxon>
        <taxon>Agaricomycotina</taxon>
        <taxon>Agaricomycetes</taxon>
        <taxon>Agaricomycetidae</taxon>
        <taxon>Boletales</taxon>
        <taxon>Paxilineae</taxon>
        <taxon>Paxillaceae</taxon>
        <taxon>Paxillus</taxon>
    </lineage>
</organism>
<protein>
    <submittedName>
        <fullName evidence="2">Uncharacterized protein</fullName>
    </submittedName>
</protein>
<feature type="transmembrane region" description="Helical" evidence="1">
    <location>
        <begin position="29"/>
        <end position="50"/>
    </location>
</feature>
<sequence length="55" mass="6486">CEFLPPYALNFNPIKLAFLDMMELSDEEIYITLLCTLYIITPMDIFGWYAHCGYK</sequence>
<evidence type="ECO:0000256" key="1">
    <source>
        <dbReference type="SAM" id="Phobius"/>
    </source>
</evidence>
<reference evidence="3" key="2">
    <citation type="submission" date="2015-01" db="EMBL/GenBank/DDBJ databases">
        <title>Evolutionary Origins and Diversification of the Mycorrhizal Mutualists.</title>
        <authorList>
            <consortium name="DOE Joint Genome Institute"/>
            <consortium name="Mycorrhizal Genomics Consortium"/>
            <person name="Kohler A."/>
            <person name="Kuo A."/>
            <person name="Nagy L.G."/>
            <person name="Floudas D."/>
            <person name="Copeland A."/>
            <person name="Barry K.W."/>
            <person name="Cichocki N."/>
            <person name="Veneault-Fourrey C."/>
            <person name="LaButti K."/>
            <person name="Lindquist E.A."/>
            <person name="Lipzen A."/>
            <person name="Lundell T."/>
            <person name="Morin E."/>
            <person name="Murat C."/>
            <person name="Riley R."/>
            <person name="Ohm R."/>
            <person name="Sun H."/>
            <person name="Tunlid A."/>
            <person name="Henrissat B."/>
            <person name="Grigoriev I.V."/>
            <person name="Hibbett D.S."/>
            <person name="Martin F."/>
        </authorList>
    </citation>
    <scope>NUCLEOTIDE SEQUENCE [LARGE SCALE GENOMIC DNA]</scope>
    <source>
        <strain evidence="3">Ve08.2h10</strain>
    </source>
</reference>
<gene>
    <name evidence="2" type="ORF">PAXRUDRAFT_180577</name>
</gene>
<feature type="non-terminal residue" evidence="2">
    <location>
        <position position="1"/>
    </location>
</feature>
<reference evidence="2 3" key="1">
    <citation type="submission" date="2014-04" db="EMBL/GenBank/DDBJ databases">
        <authorList>
            <consortium name="DOE Joint Genome Institute"/>
            <person name="Kuo A."/>
            <person name="Kohler A."/>
            <person name="Jargeat P."/>
            <person name="Nagy L.G."/>
            <person name="Floudas D."/>
            <person name="Copeland A."/>
            <person name="Barry K.W."/>
            <person name="Cichocki N."/>
            <person name="Veneault-Fourrey C."/>
            <person name="LaButti K."/>
            <person name="Lindquist E.A."/>
            <person name="Lipzen A."/>
            <person name="Lundell T."/>
            <person name="Morin E."/>
            <person name="Murat C."/>
            <person name="Sun H."/>
            <person name="Tunlid A."/>
            <person name="Henrissat B."/>
            <person name="Grigoriev I.V."/>
            <person name="Hibbett D.S."/>
            <person name="Martin F."/>
            <person name="Nordberg H.P."/>
            <person name="Cantor M.N."/>
            <person name="Hua S.X."/>
        </authorList>
    </citation>
    <scope>NUCLEOTIDE SEQUENCE [LARGE SCALE GENOMIC DNA]</scope>
    <source>
        <strain evidence="2 3">Ve08.2h10</strain>
    </source>
</reference>
<dbReference type="HOGENOM" id="CLU_056788_12_1_1"/>
<evidence type="ECO:0000313" key="3">
    <source>
        <dbReference type="Proteomes" id="UP000054538"/>
    </source>
</evidence>
<dbReference type="EMBL" id="KN830782">
    <property type="protein sequence ID" value="KIK72480.1"/>
    <property type="molecule type" value="Genomic_DNA"/>
</dbReference>
<proteinExistence type="predicted"/>
<dbReference type="InParanoid" id="A0A0D0D6I4"/>
<keyword evidence="1" id="KW-0812">Transmembrane</keyword>
<keyword evidence="1" id="KW-1133">Transmembrane helix</keyword>
<dbReference type="Proteomes" id="UP000054538">
    <property type="component" value="Unassembled WGS sequence"/>
</dbReference>
<dbReference type="AlphaFoldDB" id="A0A0D0D6I4"/>
<accession>A0A0D0D6I4</accession>
<evidence type="ECO:0000313" key="2">
    <source>
        <dbReference type="EMBL" id="KIK72480.1"/>
    </source>
</evidence>